<dbReference type="PROSITE" id="PS00753">
    <property type="entry name" value="XPA_2"/>
    <property type="match status" value="1"/>
</dbReference>
<keyword evidence="7" id="KW-1185">Reference proteome</keyword>
<protein>
    <submittedName>
        <fullName evidence="6">LAMI_0C01970g1_1</fullName>
    </submittedName>
</protein>
<keyword evidence="2" id="KW-0862">Zinc</keyword>
<dbReference type="PANTHER" id="PTHR10142:SF0">
    <property type="entry name" value="DNA REPAIR PROTEIN COMPLEMENTING XP-A CELLS"/>
    <property type="match status" value="1"/>
</dbReference>
<evidence type="ECO:0000256" key="3">
    <source>
        <dbReference type="ARBA" id="ARBA00023242"/>
    </source>
</evidence>
<dbReference type="GO" id="GO:0003684">
    <property type="term" value="F:damaged DNA binding"/>
    <property type="evidence" value="ECO:0007669"/>
    <property type="project" value="InterPro"/>
</dbReference>
<gene>
    <name evidence="6" type="ORF">LAMI_0C01970G</name>
</gene>
<dbReference type="SUPFAM" id="SSF46955">
    <property type="entry name" value="Putative DNA-binding domain"/>
    <property type="match status" value="1"/>
</dbReference>
<proteinExistence type="predicted"/>
<evidence type="ECO:0000313" key="7">
    <source>
        <dbReference type="Proteomes" id="UP000191024"/>
    </source>
</evidence>
<dbReference type="GO" id="GO:0000715">
    <property type="term" value="P:nucleotide-excision repair, DNA damage recognition"/>
    <property type="evidence" value="ECO:0007669"/>
    <property type="project" value="TreeGrafter"/>
</dbReference>
<dbReference type="Proteomes" id="UP000191024">
    <property type="component" value="Chromosome C"/>
</dbReference>
<dbReference type="Gene3D" id="3.90.530.10">
    <property type="entry name" value="XPA C-terminal domain"/>
    <property type="match status" value="1"/>
</dbReference>
<dbReference type="EMBL" id="LT598466">
    <property type="protein sequence ID" value="SCU83092.1"/>
    <property type="molecule type" value="Genomic_DNA"/>
</dbReference>
<name>A0A1G4J0X6_9SACH</name>
<comment type="subcellular location">
    <subcellularLocation>
        <location evidence="1">Nucleus</location>
    </subcellularLocation>
</comment>
<dbReference type="InterPro" id="IPR037129">
    <property type="entry name" value="XPA_sf"/>
</dbReference>
<feature type="compositionally biased region" description="Basic and acidic residues" evidence="4">
    <location>
        <begin position="28"/>
        <end position="49"/>
    </location>
</feature>
<evidence type="ECO:0000256" key="4">
    <source>
        <dbReference type="SAM" id="MobiDB-lite"/>
    </source>
</evidence>
<dbReference type="CDD" id="cd21077">
    <property type="entry name" value="DBD_Rad14"/>
    <property type="match status" value="1"/>
</dbReference>
<dbReference type="GO" id="GO:0070914">
    <property type="term" value="P:UV-damage excision repair"/>
    <property type="evidence" value="ECO:0007669"/>
    <property type="project" value="TreeGrafter"/>
</dbReference>
<dbReference type="OrthoDB" id="5368863at2759"/>
<accession>A0A1G4J0X6</accession>
<dbReference type="GO" id="GO:1901255">
    <property type="term" value="P:nucleotide-excision repair involved in interstrand cross-link repair"/>
    <property type="evidence" value="ECO:0007669"/>
    <property type="project" value="TreeGrafter"/>
</dbReference>
<dbReference type="AlphaFoldDB" id="A0A1G4J0X6"/>
<dbReference type="NCBIfam" id="TIGR00598">
    <property type="entry name" value="rad14"/>
    <property type="match status" value="1"/>
</dbReference>
<dbReference type="STRING" id="1230905.A0A1G4J0X6"/>
<dbReference type="GO" id="GO:0000110">
    <property type="term" value="C:nucleotide-excision repair factor 1 complex"/>
    <property type="evidence" value="ECO:0007669"/>
    <property type="project" value="TreeGrafter"/>
</dbReference>
<dbReference type="InterPro" id="IPR022656">
    <property type="entry name" value="XPA_C"/>
</dbReference>
<organism evidence="6 7">
    <name type="scientific">Lachancea mirantina</name>
    <dbReference type="NCBI Taxonomy" id="1230905"/>
    <lineage>
        <taxon>Eukaryota</taxon>
        <taxon>Fungi</taxon>
        <taxon>Dikarya</taxon>
        <taxon>Ascomycota</taxon>
        <taxon>Saccharomycotina</taxon>
        <taxon>Saccharomycetes</taxon>
        <taxon>Saccharomycetales</taxon>
        <taxon>Saccharomycetaceae</taxon>
        <taxon>Lachancea</taxon>
    </lineage>
</organism>
<sequence length="363" mass="43047">MSTQQERIEANRRRALERLKRRGLIRPDQARKIEDRNEKRPSKIRRELQPESDSQDVPVDLTLARVERAKKVAEKRTIAQERLESSESNLRDASGNENRAMQQSGKRPLDRIRPTIRREDYIEYDFATMKNSYGGFINVEETEDGWENKKQRSLEEWQREQKERRALYENAPPPEHPSLAPRCVECNINTELDPLLHDVFKLQICKTCAKNKPEKFALLTKTECKEDYFLTDPELNDSTLFYRLEKPNPHSGTFARMQLFVRCQIEEFAFKKWGGEEGLDKEWQRREEGKAQRREKKYIMKMKEMRKKTRAQEYTRNMLKRKHGEEHVHEFSAPIDGGVNEDGFRVTKRRCITCGLETEEIVI</sequence>
<dbReference type="InterPro" id="IPR009061">
    <property type="entry name" value="DNA-bd_dom_put_sf"/>
</dbReference>
<dbReference type="InterPro" id="IPR022658">
    <property type="entry name" value="XPA_CS"/>
</dbReference>
<feature type="region of interest" description="Disordered" evidence="4">
    <location>
        <begin position="19"/>
        <end position="59"/>
    </location>
</feature>
<feature type="region of interest" description="Disordered" evidence="4">
    <location>
        <begin position="80"/>
        <end position="107"/>
    </location>
</feature>
<evidence type="ECO:0000259" key="5">
    <source>
        <dbReference type="Pfam" id="PF05181"/>
    </source>
</evidence>
<dbReference type="PANTHER" id="PTHR10142">
    <property type="entry name" value="DNA REPAIR PROTEIN COMPLEMENTING XP-A CELLS"/>
    <property type="match status" value="1"/>
</dbReference>
<evidence type="ECO:0000256" key="1">
    <source>
        <dbReference type="ARBA" id="ARBA00004123"/>
    </source>
</evidence>
<evidence type="ECO:0000256" key="2">
    <source>
        <dbReference type="ARBA" id="ARBA00022833"/>
    </source>
</evidence>
<keyword evidence="3" id="KW-0539">Nucleus</keyword>
<evidence type="ECO:0000313" key="6">
    <source>
        <dbReference type="EMBL" id="SCU83092.1"/>
    </source>
</evidence>
<reference evidence="7" key="1">
    <citation type="submission" date="2016-03" db="EMBL/GenBank/DDBJ databases">
        <authorList>
            <person name="Devillers H."/>
        </authorList>
    </citation>
    <scope>NUCLEOTIDE SEQUENCE [LARGE SCALE GENOMIC DNA]</scope>
</reference>
<dbReference type="Pfam" id="PF05181">
    <property type="entry name" value="XPA_C"/>
    <property type="match status" value="1"/>
</dbReference>
<feature type="compositionally biased region" description="Polar residues" evidence="4">
    <location>
        <begin position="95"/>
        <end position="105"/>
    </location>
</feature>
<dbReference type="InterPro" id="IPR000465">
    <property type="entry name" value="XPA/RAD14"/>
</dbReference>
<dbReference type="GO" id="GO:0006284">
    <property type="term" value="P:base-excision repair"/>
    <property type="evidence" value="ECO:0007669"/>
    <property type="project" value="TreeGrafter"/>
</dbReference>
<feature type="domain" description="XPA C-terminal" evidence="5">
    <location>
        <begin position="215"/>
        <end position="265"/>
    </location>
</feature>